<name>A0AAW1KVJ5_SAPOF</name>
<dbReference type="EMBL" id="JBDFQZ010000005">
    <property type="protein sequence ID" value="KAK9724527.1"/>
    <property type="molecule type" value="Genomic_DNA"/>
</dbReference>
<dbReference type="Pfam" id="PF07859">
    <property type="entry name" value="Abhydrolase_3"/>
    <property type="match status" value="1"/>
</dbReference>
<dbReference type="Proteomes" id="UP001443914">
    <property type="component" value="Unassembled WGS sequence"/>
</dbReference>
<evidence type="ECO:0000256" key="1">
    <source>
        <dbReference type="ARBA" id="ARBA00010515"/>
    </source>
</evidence>
<dbReference type="PANTHER" id="PTHR23024">
    <property type="entry name" value="ARYLACETAMIDE DEACETYLASE"/>
    <property type="match status" value="1"/>
</dbReference>
<evidence type="ECO:0000313" key="4">
    <source>
        <dbReference type="Proteomes" id="UP001443914"/>
    </source>
</evidence>
<proteinExistence type="inferred from homology"/>
<dbReference type="InterPro" id="IPR013094">
    <property type="entry name" value="AB_hydrolase_3"/>
</dbReference>
<dbReference type="SUPFAM" id="SSF53474">
    <property type="entry name" value="alpha/beta-Hydrolases"/>
    <property type="match status" value="1"/>
</dbReference>
<accession>A0AAW1KVJ5</accession>
<sequence length="334" mass="36897">MSTNNQDPICTVDPYQYTQIKLNSDGTVTRSLQIPSIPATPDPASPSLVLSDDFPLNKTHKTFLRVFIPKMVMPSKDKLPIIVYCHGGGFVLSHVDSNFSHEFCEALASHVPAIVVSVEYRLAPEHRLPAAYEDVVHALQWIRDVSINQKCEWLSKNGDFDNCFLMGSSAGGNIAYHAAARAMDIVNDLHPLRLKGLILHQPFFGGSKRTGSEIRFINDPYLPLSGSDLFWELGLPVGADRDHEFCNPLVGDATGWFKRLKESGWRVLVTGCGGDPLIDRLIEFAARLSENGVSVKEYFTDGDHHGVELVGSDPSKQESLTVVVQEFVKSCMNA</sequence>
<dbReference type="InterPro" id="IPR050466">
    <property type="entry name" value="Carboxylest/Gibb_receptor"/>
</dbReference>
<gene>
    <name evidence="3" type="ORF">RND81_05G079700</name>
</gene>
<feature type="domain" description="Alpha/beta hydrolase fold-3" evidence="2">
    <location>
        <begin position="82"/>
        <end position="307"/>
    </location>
</feature>
<evidence type="ECO:0000313" key="3">
    <source>
        <dbReference type="EMBL" id="KAK9724527.1"/>
    </source>
</evidence>
<protein>
    <recommendedName>
        <fullName evidence="2">Alpha/beta hydrolase fold-3 domain-containing protein</fullName>
    </recommendedName>
</protein>
<dbReference type="InterPro" id="IPR029058">
    <property type="entry name" value="AB_hydrolase_fold"/>
</dbReference>
<comment type="caution">
    <text evidence="3">The sequence shown here is derived from an EMBL/GenBank/DDBJ whole genome shotgun (WGS) entry which is preliminary data.</text>
</comment>
<reference evidence="3" key="1">
    <citation type="submission" date="2024-03" db="EMBL/GenBank/DDBJ databases">
        <title>WGS assembly of Saponaria officinalis var. Norfolk2.</title>
        <authorList>
            <person name="Jenkins J."/>
            <person name="Shu S."/>
            <person name="Grimwood J."/>
            <person name="Barry K."/>
            <person name="Goodstein D."/>
            <person name="Schmutz J."/>
            <person name="Leebens-Mack J."/>
            <person name="Osbourn A."/>
        </authorList>
    </citation>
    <scope>NUCLEOTIDE SEQUENCE [LARGE SCALE GENOMIC DNA]</scope>
    <source>
        <strain evidence="3">JIC</strain>
    </source>
</reference>
<dbReference type="PANTHER" id="PTHR23024:SF546">
    <property type="entry name" value="CARBOXYLESTERASE 120-RELATED"/>
    <property type="match status" value="1"/>
</dbReference>
<keyword evidence="4" id="KW-1185">Reference proteome</keyword>
<evidence type="ECO:0000259" key="2">
    <source>
        <dbReference type="Pfam" id="PF07859"/>
    </source>
</evidence>
<dbReference type="AlphaFoldDB" id="A0AAW1KVJ5"/>
<dbReference type="Gene3D" id="3.40.50.1820">
    <property type="entry name" value="alpha/beta hydrolase"/>
    <property type="match status" value="1"/>
</dbReference>
<comment type="similarity">
    <text evidence="1">Belongs to the 'GDXG' lipolytic enzyme family.</text>
</comment>
<organism evidence="3 4">
    <name type="scientific">Saponaria officinalis</name>
    <name type="common">Common soapwort</name>
    <name type="synonym">Lychnis saponaria</name>
    <dbReference type="NCBI Taxonomy" id="3572"/>
    <lineage>
        <taxon>Eukaryota</taxon>
        <taxon>Viridiplantae</taxon>
        <taxon>Streptophyta</taxon>
        <taxon>Embryophyta</taxon>
        <taxon>Tracheophyta</taxon>
        <taxon>Spermatophyta</taxon>
        <taxon>Magnoliopsida</taxon>
        <taxon>eudicotyledons</taxon>
        <taxon>Gunneridae</taxon>
        <taxon>Pentapetalae</taxon>
        <taxon>Caryophyllales</taxon>
        <taxon>Caryophyllaceae</taxon>
        <taxon>Caryophylleae</taxon>
        <taxon>Saponaria</taxon>
    </lineage>
</organism>
<dbReference type="GO" id="GO:0016787">
    <property type="term" value="F:hydrolase activity"/>
    <property type="evidence" value="ECO:0007669"/>
    <property type="project" value="InterPro"/>
</dbReference>